<evidence type="ECO:0000256" key="1">
    <source>
        <dbReference type="SAM" id="MobiDB-lite"/>
    </source>
</evidence>
<protein>
    <submittedName>
        <fullName evidence="2">DUF4272 domain-containing protein</fullName>
    </submittedName>
</protein>
<dbReference type="EMBL" id="CP027860">
    <property type="protein sequence ID" value="AVQ00055.1"/>
    <property type="molecule type" value="Genomic_DNA"/>
</dbReference>
<evidence type="ECO:0000313" key="3">
    <source>
        <dbReference type="Proteomes" id="UP000241074"/>
    </source>
</evidence>
<dbReference type="Proteomes" id="UP000241074">
    <property type="component" value="Chromosome"/>
</dbReference>
<reference evidence="2 3" key="2">
    <citation type="submission" date="2018-03" db="EMBL/GenBank/DDBJ databases">
        <authorList>
            <person name="Keele B.F."/>
        </authorList>
    </citation>
    <scope>NUCLEOTIDE SEQUENCE [LARGE SCALE GENOMIC DNA]</scope>
    <source>
        <strain evidence="2 3">D13</strain>
    </source>
</reference>
<accession>A0A2P1PZ01</accession>
<dbReference type="AlphaFoldDB" id="A0A2P1PZ01"/>
<dbReference type="KEGG" id="xba:C7S18_08690"/>
<organism evidence="2 3">
    <name type="scientific">Ahniella affigens</name>
    <dbReference type="NCBI Taxonomy" id="2021234"/>
    <lineage>
        <taxon>Bacteria</taxon>
        <taxon>Pseudomonadati</taxon>
        <taxon>Pseudomonadota</taxon>
        <taxon>Gammaproteobacteria</taxon>
        <taxon>Lysobacterales</taxon>
        <taxon>Rhodanobacteraceae</taxon>
        <taxon>Ahniella</taxon>
    </lineage>
</organism>
<sequence length="228" mass="26094">MIERREAIEEAADRATPEALARKARSDQRLREEGIPVNANLPAIEDVRRITIRSKTEIAWRALALLVVAEKGAGLDQETVDELVTDLDLSPHFTPKETAFINDPNPSQNDRVQFSWRYEAAWTLLWALGYVESLGKPDKICDVQYATNLIRDRSPKAFINKANVQPIERIVEEADLIYRYHWAVVDARVNHREPPTGLNASVTLERHYALNWLIGYMDQDWDDVSTDT</sequence>
<dbReference type="InterPro" id="IPR025368">
    <property type="entry name" value="DUF4272"/>
</dbReference>
<dbReference type="OrthoDB" id="4399984at2"/>
<evidence type="ECO:0000313" key="2">
    <source>
        <dbReference type="EMBL" id="AVQ00055.1"/>
    </source>
</evidence>
<keyword evidence="3" id="KW-1185">Reference proteome</keyword>
<reference evidence="2 3" key="1">
    <citation type="submission" date="2018-03" db="EMBL/GenBank/DDBJ databases">
        <title>Ahniella affigens gen. nov., sp. nov., a gammaproteobacterium isolated from sandy soil near a stream.</title>
        <authorList>
            <person name="Ko Y."/>
            <person name="Kim J.-H."/>
        </authorList>
    </citation>
    <scope>NUCLEOTIDE SEQUENCE [LARGE SCALE GENOMIC DNA]</scope>
    <source>
        <strain evidence="2 3">D13</strain>
    </source>
</reference>
<gene>
    <name evidence="2" type="ORF">C7S18_08690</name>
</gene>
<name>A0A2P1PZ01_9GAMM</name>
<feature type="region of interest" description="Disordered" evidence="1">
    <location>
        <begin position="1"/>
        <end position="27"/>
    </location>
</feature>
<dbReference type="Pfam" id="PF14094">
    <property type="entry name" value="DUF4272"/>
    <property type="match status" value="1"/>
</dbReference>
<proteinExistence type="predicted"/>